<feature type="domain" description="EamA" evidence="7">
    <location>
        <begin position="157"/>
        <end position="287"/>
    </location>
</feature>
<evidence type="ECO:0000256" key="1">
    <source>
        <dbReference type="ARBA" id="ARBA00004651"/>
    </source>
</evidence>
<evidence type="ECO:0000256" key="3">
    <source>
        <dbReference type="ARBA" id="ARBA00022692"/>
    </source>
</evidence>
<keyword evidence="3 6" id="KW-0812">Transmembrane</keyword>
<protein>
    <submittedName>
        <fullName evidence="8">DMT family transporter</fullName>
    </submittedName>
</protein>
<name>A0ABV7TN44_9NEIS</name>
<comment type="caution">
    <text evidence="8">The sequence shown here is derived from an EMBL/GenBank/DDBJ whole genome shotgun (WGS) entry which is preliminary data.</text>
</comment>
<dbReference type="EMBL" id="JBHRYH010000002">
    <property type="protein sequence ID" value="MFC3624797.1"/>
    <property type="molecule type" value="Genomic_DNA"/>
</dbReference>
<feature type="transmembrane region" description="Helical" evidence="6">
    <location>
        <begin position="188"/>
        <end position="208"/>
    </location>
</feature>
<evidence type="ECO:0000256" key="5">
    <source>
        <dbReference type="ARBA" id="ARBA00023136"/>
    </source>
</evidence>
<evidence type="ECO:0000259" key="7">
    <source>
        <dbReference type="Pfam" id="PF00892"/>
    </source>
</evidence>
<dbReference type="Gene3D" id="1.10.3730.20">
    <property type="match status" value="1"/>
</dbReference>
<evidence type="ECO:0000256" key="2">
    <source>
        <dbReference type="ARBA" id="ARBA00022475"/>
    </source>
</evidence>
<keyword evidence="9" id="KW-1185">Reference proteome</keyword>
<dbReference type="PANTHER" id="PTHR42920">
    <property type="entry name" value="OS03G0707200 PROTEIN-RELATED"/>
    <property type="match status" value="1"/>
</dbReference>
<feature type="transmembrane region" description="Helical" evidence="6">
    <location>
        <begin position="75"/>
        <end position="92"/>
    </location>
</feature>
<keyword evidence="2" id="KW-1003">Cell membrane</keyword>
<dbReference type="RefSeq" id="WP_390276187.1">
    <property type="nucleotide sequence ID" value="NZ_JBHRYH010000002.1"/>
</dbReference>
<comment type="subcellular location">
    <subcellularLocation>
        <location evidence="1">Cell membrane</location>
        <topology evidence="1">Multi-pass membrane protein</topology>
    </subcellularLocation>
</comment>
<gene>
    <name evidence="8" type="ORF">ACFOKJ_01370</name>
</gene>
<evidence type="ECO:0000313" key="8">
    <source>
        <dbReference type="EMBL" id="MFC3624797.1"/>
    </source>
</evidence>
<dbReference type="SUPFAM" id="SSF103481">
    <property type="entry name" value="Multidrug resistance efflux transporter EmrE"/>
    <property type="match status" value="2"/>
</dbReference>
<feature type="transmembrane region" description="Helical" evidence="6">
    <location>
        <begin position="104"/>
        <end position="122"/>
    </location>
</feature>
<dbReference type="Proteomes" id="UP001595636">
    <property type="component" value="Unassembled WGS sequence"/>
</dbReference>
<dbReference type="InterPro" id="IPR037185">
    <property type="entry name" value="EmrE-like"/>
</dbReference>
<evidence type="ECO:0000256" key="4">
    <source>
        <dbReference type="ARBA" id="ARBA00022989"/>
    </source>
</evidence>
<dbReference type="PANTHER" id="PTHR42920:SF5">
    <property type="entry name" value="EAMA DOMAIN-CONTAINING PROTEIN"/>
    <property type="match status" value="1"/>
</dbReference>
<feature type="transmembrane region" description="Helical" evidence="6">
    <location>
        <begin position="129"/>
        <end position="148"/>
    </location>
</feature>
<dbReference type="InterPro" id="IPR000620">
    <property type="entry name" value="EamA_dom"/>
</dbReference>
<organism evidence="8 9">
    <name type="scientific">Vogesella amnigena</name>
    <dbReference type="NCBI Taxonomy" id="1507449"/>
    <lineage>
        <taxon>Bacteria</taxon>
        <taxon>Pseudomonadati</taxon>
        <taxon>Pseudomonadota</taxon>
        <taxon>Betaproteobacteria</taxon>
        <taxon>Neisseriales</taxon>
        <taxon>Chromobacteriaceae</taxon>
        <taxon>Vogesella</taxon>
    </lineage>
</organism>
<keyword evidence="4 6" id="KW-1133">Transmembrane helix</keyword>
<feature type="transmembrane region" description="Helical" evidence="6">
    <location>
        <begin position="45"/>
        <end position="63"/>
    </location>
</feature>
<accession>A0ABV7TN44</accession>
<feature type="transmembrane region" description="Helical" evidence="6">
    <location>
        <begin position="160"/>
        <end position="181"/>
    </location>
</feature>
<evidence type="ECO:0000256" key="6">
    <source>
        <dbReference type="SAM" id="Phobius"/>
    </source>
</evidence>
<feature type="domain" description="EamA" evidence="7">
    <location>
        <begin position="18"/>
        <end position="145"/>
    </location>
</feature>
<sequence length="300" mass="31630">MSTLATTAPATHHRLLPDLSLVGVTMLWGATFLAVQTALQWSGAFAFVGMRFAVAALAAWLLCRRELAQLNRAELLGGLAIGAVLYFSYNLQTLGLPHIPSSTSAFLTGLYVPLVPLLQWVLFRDRPSLAAWGGIALAFVGLLLLAGADGLNIHLGLGEWLTIAATATIALEICLISRFAVGCNARRMALVQLLTVCLLSLLSAPLAGESLPQWHPLLLASVLALGAMTALIQIVMNWAQKTVPATRATIIYAMEPVWGGLIGWLAGEMLTGGKVAGAALIVASVLLSQLGARKTEHAPV</sequence>
<reference evidence="9" key="1">
    <citation type="journal article" date="2019" name="Int. J. Syst. Evol. Microbiol.">
        <title>The Global Catalogue of Microorganisms (GCM) 10K type strain sequencing project: providing services to taxonomists for standard genome sequencing and annotation.</title>
        <authorList>
            <consortium name="The Broad Institute Genomics Platform"/>
            <consortium name="The Broad Institute Genome Sequencing Center for Infectious Disease"/>
            <person name="Wu L."/>
            <person name="Ma J."/>
        </authorList>
    </citation>
    <scope>NUCLEOTIDE SEQUENCE [LARGE SCALE GENOMIC DNA]</scope>
    <source>
        <strain evidence="9">KCTC 42195</strain>
    </source>
</reference>
<dbReference type="InterPro" id="IPR051258">
    <property type="entry name" value="Diverse_Substrate_Transporter"/>
</dbReference>
<proteinExistence type="predicted"/>
<keyword evidence="5 6" id="KW-0472">Membrane</keyword>
<feature type="transmembrane region" description="Helical" evidence="6">
    <location>
        <begin position="214"/>
        <end position="236"/>
    </location>
</feature>
<evidence type="ECO:0000313" key="9">
    <source>
        <dbReference type="Proteomes" id="UP001595636"/>
    </source>
</evidence>
<dbReference type="Pfam" id="PF00892">
    <property type="entry name" value="EamA"/>
    <property type="match status" value="2"/>
</dbReference>
<feature type="transmembrane region" description="Helical" evidence="6">
    <location>
        <begin position="21"/>
        <end position="39"/>
    </location>
</feature>